<reference evidence="1 2" key="1">
    <citation type="submission" date="2018-05" db="EMBL/GenBank/DDBJ databases">
        <title>Streptomyces venezuelae.</title>
        <authorList>
            <person name="Kim W."/>
            <person name="Lee N."/>
            <person name="Cho B.-K."/>
        </authorList>
    </citation>
    <scope>NUCLEOTIDE SEQUENCE [LARGE SCALE GENOMIC DNA]</scope>
    <source>
        <strain evidence="1 2">ATCC 14585</strain>
    </source>
</reference>
<dbReference type="Proteomes" id="UP000324015">
    <property type="component" value="Chromosome"/>
</dbReference>
<sequence length="129" mass="13405">MADSQVAITAGSGTNIDTYAVSGGDHQQVVREARATAAASINTWTPSTTASTSQIAADASRVMLLITNASNVRVYLRFDSTAPTSATHHWYLDAGDRWEVPMQLTTLAVSMLGASTGTGTVNSLLATAS</sequence>
<protein>
    <submittedName>
        <fullName evidence="1">Uncharacterized protein</fullName>
    </submittedName>
</protein>
<evidence type="ECO:0000313" key="2">
    <source>
        <dbReference type="Proteomes" id="UP000324015"/>
    </source>
</evidence>
<proteinExistence type="predicted"/>
<evidence type="ECO:0000313" key="1">
    <source>
        <dbReference type="EMBL" id="QES45251.1"/>
    </source>
</evidence>
<dbReference type="AlphaFoldDB" id="A0A5P2CVV8"/>
<dbReference type="EMBL" id="CP029191">
    <property type="protein sequence ID" value="QES45251.1"/>
    <property type="molecule type" value="Genomic_DNA"/>
</dbReference>
<dbReference type="RefSeq" id="WP_150187561.1">
    <property type="nucleotide sequence ID" value="NZ_CP029191.1"/>
</dbReference>
<organism evidence="1 2">
    <name type="scientific">Streptomyces venezuelae</name>
    <dbReference type="NCBI Taxonomy" id="54571"/>
    <lineage>
        <taxon>Bacteria</taxon>
        <taxon>Bacillati</taxon>
        <taxon>Actinomycetota</taxon>
        <taxon>Actinomycetes</taxon>
        <taxon>Kitasatosporales</taxon>
        <taxon>Streptomycetaceae</taxon>
        <taxon>Streptomyces</taxon>
    </lineage>
</organism>
<gene>
    <name evidence="1" type="ORF">DEJ49_33470</name>
</gene>
<name>A0A5P2CVV8_STRVZ</name>
<accession>A0A5P2CVV8</accession>